<dbReference type="OrthoDB" id="5592990at2"/>
<name>A0A2T3NX38_9GAMM</name>
<dbReference type="AlphaFoldDB" id="A0A2T3NX38"/>
<reference evidence="2 3" key="1">
    <citation type="submission" date="2018-01" db="EMBL/GenBank/DDBJ databases">
        <title>Whole genome sequencing of Histamine producing bacteria.</title>
        <authorList>
            <person name="Butler K."/>
        </authorList>
    </citation>
    <scope>NUCLEOTIDE SEQUENCE [LARGE SCALE GENOMIC DNA]</scope>
    <source>
        <strain evidence="2 3">DSM 100436</strain>
    </source>
</reference>
<keyword evidence="1" id="KW-0732">Signal</keyword>
<gene>
    <name evidence="2" type="ORF">C9I98_08340</name>
</gene>
<evidence type="ECO:0000313" key="2">
    <source>
        <dbReference type="EMBL" id="PSW20835.1"/>
    </source>
</evidence>
<dbReference type="PROSITE" id="PS51257">
    <property type="entry name" value="PROKAR_LIPOPROTEIN"/>
    <property type="match status" value="1"/>
</dbReference>
<accession>A0A2T3NX38</accession>
<feature type="signal peptide" evidence="1">
    <location>
        <begin position="1"/>
        <end position="21"/>
    </location>
</feature>
<feature type="chain" id="PRO_5015474446" description="Chromosome partitioning protein ParA" evidence="1">
    <location>
        <begin position="22"/>
        <end position="569"/>
    </location>
</feature>
<dbReference type="Proteomes" id="UP000241771">
    <property type="component" value="Unassembled WGS sequence"/>
</dbReference>
<keyword evidence="3" id="KW-1185">Reference proteome</keyword>
<protein>
    <recommendedName>
        <fullName evidence="4">Chromosome partitioning protein ParA</fullName>
    </recommendedName>
</protein>
<proteinExistence type="predicted"/>
<evidence type="ECO:0000256" key="1">
    <source>
        <dbReference type="SAM" id="SignalP"/>
    </source>
</evidence>
<evidence type="ECO:0000313" key="3">
    <source>
        <dbReference type="Proteomes" id="UP000241771"/>
    </source>
</evidence>
<dbReference type="EMBL" id="PYMA01000003">
    <property type="protein sequence ID" value="PSW20835.1"/>
    <property type="molecule type" value="Genomic_DNA"/>
</dbReference>
<organism evidence="2 3">
    <name type="scientific">Photobacterium sanctipauli</name>
    <dbReference type="NCBI Taxonomy" id="1342794"/>
    <lineage>
        <taxon>Bacteria</taxon>
        <taxon>Pseudomonadati</taxon>
        <taxon>Pseudomonadota</taxon>
        <taxon>Gammaproteobacteria</taxon>
        <taxon>Vibrionales</taxon>
        <taxon>Vibrionaceae</taxon>
        <taxon>Photobacterium</taxon>
    </lineage>
</organism>
<dbReference type="RefSeq" id="WP_036821319.1">
    <property type="nucleotide sequence ID" value="NZ_JGVO01000325.1"/>
</dbReference>
<sequence>MKKINFLAASVALVLSGCNSSSTPSPEVGDPTITSTFIDSPVEGMVYTTSSGEEGVTDSAGEYTAKASDTITFYLGGKEGLKVGAASNRDVLTPFEAAGKYNRAVNLAVILQSLNNEFGSGSSETLFVPEKLRDIQDPQVAEALANLSLDSDYETVKAFLTSDAIGVSADNVVEVDEALEHMDGAFGDMARGGNNANPFTQSGKFVRSIDVTQYELSNDPITFVHADKMLDNDLFEKTRGMKLMNFETTSTGAIMLAGSNDTTFTAGAAEDYLTCIADYEGEFTHGNPNLCDGNPITPGTYSLANYQNFDYNILNPYKASTEDEELVWDEAQEMNIVPFVAKTVTELNHYTANVLWDDGEEENGSYVEAWQLNTTSGSYDPVTGVYTEIVEKTELNGEDCDQASNSCTDGRKTQRVAFYYEVGSEDAERYVDFKGTWHENQICTDGQPATMQYVFDDKGLTTTGTECINGTPTDIGSEFNTYADLANIDYWWFNQAGRESKATLTELNTVVRFCDEDNYQPGNSCDDDQFFVKFEYQPAGADWDEGLLIRTKMDTSGNQASSSIMQKVQ</sequence>
<evidence type="ECO:0008006" key="4">
    <source>
        <dbReference type="Google" id="ProtNLM"/>
    </source>
</evidence>
<comment type="caution">
    <text evidence="2">The sequence shown here is derived from an EMBL/GenBank/DDBJ whole genome shotgun (WGS) entry which is preliminary data.</text>
</comment>